<dbReference type="AlphaFoldDB" id="A0A0N4X3Z0"/>
<dbReference type="WBParaSite" id="HPLM_0001908201-mRNA-1">
    <property type="protein sequence ID" value="HPLM_0001908201-mRNA-1"/>
    <property type="gene ID" value="HPLM_0001908201"/>
</dbReference>
<dbReference type="EMBL" id="UZAF01021027">
    <property type="protein sequence ID" value="VDO74871.1"/>
    <property type="molecule type" value="Genomic_DNA"/>
</dbReference>
<evidence type="ECO:0000313" key="1">
    <source>
        <dbReference type="EMBL" id="VDO74871.1"/>
    </source>
</evidence>
<dbReference type="STRING" id="6290.A0A0N4X3Z0"/>
<gene>
    <name evidence="1" type="ORF">HPLM_LOCUS19074</name>
</gene>
<evidence type="ECO:0000313" key="2">
    <source>
        <dbReference type="Proteomes" id="UP000268014"/>
    </source>
</evidence>
<evidence type="ECO:0000313" key="3">
    <source>
        <dbReference type="WBParaSite" id="HPLM_0001908201-mRNA-1"/>
    </source>
</evidence>
<name>A0A0N4X3Z0_HAEPC</name>
<reference evidence="1 2" key="2">
    <citation type="submission" date="2018-11" db="EMBL/GenBank/DDBJ databases">
        <authorList>
            <consortium name="Pathogen Informatics"/>
        </authorList>
    </citation>
    <scope>NUCLEOTIDE SEQUENCE [LARGE SCALE GENOMIC DNA]</scope>
    <source>
        <strain evidence="1 2">MHpl1</strain>
    </source>
</reference>
<proteinExistence type="predicted"/>
<keyword evidence="2" id="KW-1185">Reference proteome</keyword>
<sequence>MDNPLFGYAKCEANIPQIRVSEIHSHVAIHGNKILMNYEIASVKEIESDLPPLERGRSIGELGFTVLALVSKRKSLDVQNKSVHAPFSYPGSRGEFHPRGAMFRQRSAALLTPVSRTPNSPVFGELFFF</sequence>
<organism evidence="3">
    <name type="scientific">Haemonchus placei</name>
    <name type="common">Barber's pole worm</name>
    <dbReference type="NCBI Taxonomy" id="6290"/>
    <lineage>
        <taxon>Eukaryota</taxon>
        <taxon>Metazoa</taxon>
        <taxon>Ecdysozoa</taxon>
        <taxon>Nematoda</taxon>
        <taxon>Chromadorea</taxon>
        <taxon>Rhabditida</taxon>
        <taxon>Rhabditina</taxon>
        <taxon>Rhabditomorpha</taxon>
        <taxon>Strongyloidea</taxon>
        <taxon>Trichostrongylidae</taxon>
        <taxon>Haemonchus</taxon>
    </lineage>
</organism>
<dbReference type="OrthoDB" id="241990at2759"/>
<reference evidence="3" key="1">
    <citation type="submission" date="2017-02" db="UniProtKB">
        <authorList>
            <consortium name="WormBaseParasite"/>
        </authorList>
    </citation>
    <scope>IDENTIFICATION</scope>
</reference>
<protein>
    <submittedName>
        <fullName evidence="1 3">Uncharacterized protein</fullName>
    </submittedName>
</protein>
<accession>A0A0N4X3Z0</accession>
<dbReference type="Proteomes" id="UP000268014">
    <property type="component" value="Unassembled WGS sequence"/>
</dbReference>